<dbReference type="EMBL" id="CATQJL010000001">
    <property type="protein sequence ID" value="CAJ0590690.1"/>
    <property type="molecule type" value="Genomic_DNA"/>
</dbReference>
<accession>A0AA36DP66</accession>
<keyword evidence="2" id="KW-1185">Reference proteome</keyword>
<gene>
    <name evidence="1" type="ORF">CYNAS_LOCUS2673</name>
</gene>
<reference evidence="1" key="1">
    <citation type="submission" date="2023-07" db="EMBL/GenBank/DDBJ databases">
        <authorList>
            <consortium name="CYATHOMIX"/>
        </authorList>
    </citation>
    <scope>NUCLEOTIDE SEQUENCE</scope>
    <source>
        <strain evidence="1">N/A</strain>
    </source>
</reference>
<evidence type="ECO:0000313" key="1">
    <source>
        <dbReference type="EMBL" id="CAJ0590690.1"/>
    </source>
</evidence>
<sequence length="77" mass="8868">MHGRTSVCMSYEISCVGGAQNFQDEVKFVSDRYQSGNIDIYLRRECFDGQRRVVISRTNVNVVVIFVHRYICAFAVL</sequence>
<organism evidence="1 2">
    <name type="scientific">Cylicocyclus nassatus</name>
    <name type="common">Nematode worm</name>
    <dbReference type="NCBI Taxonomy" id="53992"/>
    <lineage>
        <taxon>Eukaryota</taxon>
        <taxon>Metazoa</taxon>
        <taxon>Ecdysozoa</taxon>
        <taxon>Nematoda</taxon>
        <taxon>Chromadorea</taxon>
        <taxon>Rhabditida</taxon>
        <taxon>Rhabditina</taxon>
        <taxon>Rhabditomorpha</taxon>
        <taxon>Strongyloidea</taxon>
        <taxon>Strongylidae</taxon>
        <taxon>Cylicocyclus</taxon>
    </lineage>
</organism>
<protein>
    <submittedName>
        <fullName evidence="1">Uncharacterized protein</fullName>
    </submittedName>
</protein>
<dbReference type="AlphaFoldDB" id="A0AA36DP66"/>
<proteinExistence type="predicted"/>
<evidence type="ECO:0000313" key="2">
    <source>
        <dbReference type="Proteomes" id="UP001176961"/>
    </source>
</evidence>
<name>A0AA36DP66_CYLNA</name>
<dbReference type="Proteomes" id="UP001176961">
    <property type="component" value="Unassembled WGS sequence"/>
</dbReference>
<comment type="caution">
    <text evidence="1">The sequence shown here is derived from an EMBL/GenBank/DDBJ whole genome shotgun (WGS) entry which is preliminary data.</text>
</comment>